<evidence type="ECO:0000313" key="1">
    <source>
        <dbReference type="EMBL" id="MEJ3691316.1"/>
    </source>
</evidence>
<comment type="caution">
    <text evidence="1">The sequence shown here is derived from an EMBL/GenBank/DDBJ whole genome shotgun (WGS) entry which is preliminary data.</text>
</comment>
<gene>
    <name evidence="1" type="ORF">WF787_08810</name>
</gene>
<proteinExistence type="predicted"/>
<protein>
    <recommendedName>
        <fullName evidence="3">Transcriptional regulator</fullName>
    </recommendedName>
</protein>
<evidence type="ECO:0000313" key="2">
    <source>
        <dbReference type="Proteomes" id="UP001379600"/>
    </source>
</evidence>
<name>A0AB35XY10_9FIRM</name>
<dbReference type="RefSeq" id="WP_337679491.1">
    <property type="nucleotide sequence ID" value="NZ_JBBFKB010000019.1"/>
</dbReference>
<accession>A0AB35XY10</accession>
<sequence length="40" mass="4641">MKKVLTVTMDGILQVVFATFYGNEILLVMNVKLQIFQEHQ</sequence>
<dbReference type="AlphaFoldDB" id="A0AB35XY10"/>
<dbReference type="Proteomes" id="UP001379600">
    <property type="component" value="Unassembled WGS sequence"/>
</dbReference>
<keyword evidence="2" id="KW-1185">Reference proteome</keyword>
<evidence type="ECO:0008006" key="3">
    <source>
        <dbReference type="Google" id="ProtNLM"/>
    </source>
</evidence>
<organism evidence="1 2">
    <name type="scientific">Faecalibacterium taiwanense</name>
    <dbReference type="NCBI Taxonomy" id="3030638"/>
    <lineage>
        <taxon>Bacteria</taxon>
        <taxon>Bacillati</taxon>
        <taxon>Bacillota</taxon>
        <taxon>Clostridia</taxon>
        <taxon>Eubacteriales</taxon>
        <taxon>Oscillospiraceae</taxon>
        <taxon>Faecalibacterium</taxon>
    </lineage>
</organism>
<dbReference type="EMBL" id="JBBFKC010000007">
    <property type="protein sequence ID" value="MEJ3691316.1"/>
    <property type="molecule type" value="Genomic_DNA"/>
</dbReference>
<reference evidence="1 2" key="1">
    <citation type="submission" date="2024-03" db="EMBL/GenBank/DDBJ databases">
        <authorList>
            <person name="Plomp N."/>
            <person name="Harmsen H.J."/>
        </authorList>
    </citation>
    <scope>NUCLEOTIDE SEQUENCE [LARGE SCALE GENOMIC DNA]</scope>
    <source>
        <strain evidence="1 2">HTF-76H</strain>
    </source>
</reference>